<name>A0A6A6GAY8_9PEZI</name>
<keyword evidence="2" id="KW-0732">Signal</keyword>
<dbReference type="Proteomes" id="UP000799538">
    <property type="component" value="Unassembled WGS sequence"/>
</dbReference>
<feature type="region of interest" description="Disordered" evidence="1">
    <location>
        <begin position="73"/>
        <end position="92"/>
    </location>
</feature>
<protein>
    <recommendedName>
        <fullName evidence="5">Secreted protein</fullName>
    </recommendedName>
</protein>
<accession>A0A6A6GAY8</accession>
<sequence>MWREKGRGVVGGLVLPPLVVAPVAPPLPLRVLSPPDCDTGGWAVVFPESEGAAKEARGAGAVMLQRANCWASERGGAGGDERRRALRRSPTC</sequence>
<keyword evidence="4" id="KW-1185">Reference proteome</keyword>
<proteinExistence type="predicted"/>
<evidence type="ECO:0000313" key="4">
    <source>
        <dbReference type="Proteomes" id="UP000799538"/>
    </source>
</evidence>
<evidence type="ECO:0000256" key="2">
    <source>
        <dbReference type="SAM" id="SignalP"/>
    </source>
</evidence>
<feature type="signal peptide" evidence="2">
    <location>
        <begin position="1"/>
        <end position="21"/>
    </location>
</feature>
<evidence type="ECO:0008006" key="5">
    <source>
        <dbReference type="Google" id="ProtNLM"/>
    </source>
</evidence>
<reference evidence="4" key="1">
    <citation type="journal article" date="2020" name="Stud. Mycol.">
        <title>101 Dothideomycetes genomes: A test case for predicting lifestyles and emergence of pathogens.</title>
        <authorList>
            <person name="Haridas S."/>
            <person name="Albert R."/>
            <person name="Binder M."/>
            <person name="Bloem J."/>
            <person name="LaButti K."/>
            <person name="Salamov A."/>
            <person name="Andreopoulos B."/>
            <person name="Baker S."/>
            <person name="Barry K."/>
            <person name="Bills G."/>
            <person name="Bluhm B."/>
            <person name="Cannon C."/>
            <person name="Castanera R."/>
            <person name="Culley D."/>
            <person name="Daum C."/>
            <person name="Ezra D."/>
            <person name="Gonzalez J."/>
            <person name="Henrissat B."/>
            <person name="Kuo A."/>
            <person name="Liang C."/>
            <person name="Lipzen A."/>
            <person name="Lutzoni F."/>
            <person name="Magnuson J."/>
            <person name="Mondo S."/>
            <person name="Nolan M."/>
            <person name="Ohm R."/>
            <person name="Pangilinan J."/>
            <person name="Park H.-J."/>
            <person name="Ramirez L."/>
            <person name="Alfaro M."/>
            <person name="Sun H."/>
            <person name="Tritt A."/>
            <person name="Yoshinaga Y."/>
            <person name="Zwiers L.-H."/>
            <person name="Turgeon B."/>
            <person name="Goodwin S."/>
            <person name="Spatafora J."/>
            <person name="Crous P."/>
            <person name="Grigoriev I."/>
        </authorList>
    </citation>
    <scope>NUCLEOTIDE SEQUENCE [LARGE SCALE GENOMIC DNA]</scope>
    <source>
        <strain evidence="4">CECT 20119</strain>
    </source>
</reference>
<gene>
    <name evidence="3" type="ORF">BDZ85DRAFT_262426</name>
</gene>
<evidence type="ECO:0000256" key="1">
    <source>
        <dbReference type="SAM" id="MobiDB-lite"/>
    </source>
</evidence>
<dbReference type="AlphaFoldDB" id="A0A6A6GAY8"/>
<dbReference type="EMBL" id="ML992507">
    <property type="protein sequence ID" value="KAF2222768.1"/>
    <property type="molecule type" value="Genomic_DNA"/>
</dbReference>
<feature type="chain" id="PRO_5025379099" description="Secreted protein" evidence="2">
    <location>
        <begin position="22"/>
        <end position="92"/>
    </location>
</feature>
<evidence type="ECO:0000313" key="3">
    <source>
        <dbReference type="EMBL" id="KAF2222768.1"/>
    </source>
</evidence>
<organism evidence="3 4">
    <name type="scientific">Elsinoe ampelina</name>
    <dbReference type="NCBI Taxonomy" id="302913"/>
    <lineage>
        <taxon>Eukaryota</taxon>
        <taxon>Fungi</taxon>
        <taxon>Dikarya</taxon>
        <taxon>Ascomycota</taxon>
        <taxon>Pezizomycotina</taxon>
        <taxon>Dothideomycetes</taxon>
        <taxon>Dothideomycetidae</taxon>
        <taxon>Myriangiales</taxon>
        <taxon>Elsinoaceae</taxon>
        <taxon>Elsinoe</taxon>
    </lineage>
</organism>